<gene>
    <name evidence="4" type="ORF">PGT21_019229</name>
</gene>
<accession>A0A5B0QIJ8</accession>
<proteinExistence type="predicted"/>
<sequence length="174" mass="20263">MYVILNAPGSWHDSTIAEPLYEQLLERTPVGYRVISDTAFPRKNESIQRRILAPVKCGDRLPSSPHAYATLRTRNKEIVSARQAAEWGMRSLQGSFARLKLPLPADNHGFRLKLLQVVSRLHQVRCRLVGINQTRTVYASVWDDYQILYRDFHKMLFAEIEGQCRISRYYDNWL</sequence>
<evidence type="ECO:0000256" key="2">
    <source>
        <dbReference type="ARBA" id="ARBA00022723"/>
    </source>
</evidence>
<reference evidence="4 5" key="1">
    <citation type="submission" date="2019-05" db="EMBL/GenBank/DDBJ databases">
        <title>Emergence of the Ug99 lineage of the wheat stem rust pathogen through somatic hybridization.</title>
        <authorList>
            <person name="Li F."/>
            <person name="Upadhyaya N.M."/>
            <person name="Sperschneider J."/>
            <person name="Matny O."/>
            <person name="Nguyen-Phuc H."/>
            <person name="Mago R."/>
            <person name="Raley C."/>
            <person name="Miller M.E."/>
            <person name="Silverstein K.A.T."/>
            <person name="Henningsen E."/>
            <person name="Hirsch C.D."/>
            <person name="Visser B."/>
            <person name="Pretorius Z.A."/>
            <person name="Steffenson B.J."/>
            <person name="Schwessinger B."/>
            <person name="Dodds P.N."/>
            <person name="Figueroa M."/>
        </authorList>
    </citation>
    <scope>NUCLEOTIDE SEQUENCE [LARGE SCALE GENOMIC DNA]</scope>
    <source>
        <strain evidence="4">21-0</strain>
    </source>
</reference>
<keyword evidence="5" id="KW-1185">Reference proteome</keyword>
<evidence type="ECO:0000313" key="5">
    <source>
        <dbReference type="Proteomes" id="UP000324748"/>
    </source>
</evidence>
<organism evidence="4 5">
    <name type="scientific">Puccinia graminis f. sp. tritici</name>
    <dbReference type="NCBI Taxonomy" id="56615"/>
    <lineage>
        <taxon>Eukaryota</taxon>
        <taxon>Fungi</taxon>
        <taxon>Dikarya</taxon>
        <taxon>Basidiomycota</taxon>
        <taxon>Pucciniomycotina</taxon>
        <taxon>Pucciniomycetes</taxon>
        <taxon>Pucciniales</taxon>
        <taxon>Pucciniaceae</taxon>
        <taxon>Puccinia</taxon>
    </lineage>
</organism>
<dbReference type="Proteomes" id="UP000324748">
    <property type="component" value="Unassembled WGS sequence"/>
</dbReference>
<evidence type="ECO:0000259" key="3">
    <source>
        <dbReference type="Pfam" id="PF13359"/>
    </source>
</evidence>
<name>A0A5B0QIJ8_PUCGR</name>
<evidence type="ECO:0000256" key="1">
    <source>
        <dbReference type="ARBA" id="ARBA00001968"/>
    </source>
</evidence>
<dbReference type="PANTHER" id="PTHR48471:SF1">
    <property type="entry name" value="DDE TNP4 DOMAIN-CONTAINING PROTEIN"/>
    <property type="match status" value="1"/>
</dbReference>
<dbReference type="InterPro" id="IPR027806">
    <property type="entry name" value="HARBI1_dom"/>
</dbReference>
<keyword evidence="2" id="KW-0479">Metal-binding</keyword>
<dbReference type="EMBL" id="VSWC01000015">
    <property type="protein sequence ID" value="KAA1113037.1"/>
    <property type="molecule type" value="Genomic_DNA"/>
</dbReference>
<dbReference type="Pfam" id="PF13359">
    <property type="entry name" value="DDE_Tnp_4"/>
    <property type="match status" value="1"/>
</dbReference>
<dbReference type="AlphaFoldDB" id="A0A5B0QIJ8"/>
<comment type="caution">
    <text evidence="4">The sequence shown here is derived from an EMBL/GenBank/DDBJ whole genome shotgun (WGS) entry which is preliminary data.</text>
</comment>
<feature type="domain" description="DDE Tnp4" evidence="3">
    <location>
        <begin position="2"/>
        <end position="123"/>
    </location>
</feature>
<evidence type="ECO:0000313" key="4">
    <source>
        <dbReference type="EMBL" id="KAA1113037.1"/>
    </source>
</evidence>
<dbReference type="OrthoDB" id="78198at2759"/>
<protein>
    <recommendedName>
        <fullName evidence="3">DDE Tnp4 domain-containing protein</fullName>
    </recommendedName>
</protein>
<dbReference type="PANTHER" id="PTHR48471">
    <property type="entry name" value="DDE TNP4 DOMAIN-CONTAINING PROTEIN"/>
    <property type="match status" value="1"/>
</dbReference>
<dbReference type="GO" id="GO:0046872">
    <property type="term" value="F:metal ion binding"/>
    <property type="evidence" value="ECO:0007669"/>
    <property type="project" value="UniProtKB-KW"/>
</dbReference>
<comment type="cofactor">
    <cofactor evidence="1">
        <name>a divalent metal cation</name>
        <dbReference type="ChEBI" id="CHEBI:60240"/>
    </cofactor>
</comment>